<dbReference type="CDD" id="cd01166">
    <property type="entry name" value="KdgK"/>
    <property type="match status" value="1"/>
</dbReference>
<dbReference type="Pfam" id="PF09863">
    <property type="entry name" value="DUF2090"/>
    <property type="match status" value="1"/>
</dbReference>
<evidence type="ECO:0000256" key="2">
    <source>
        <dbReference type="ARBA" id="ARBA00022679"/>
    </source>
</evidence>
<dbReference type="PANTHER" id="PTHR43085:SF49">
    <property type="entry name" value="5-DEHYDRO-2-DEOXYGLUCONOKINASE"/>
    <property type="match status" value="1"/>
</dbReference>
<dbReference type="InterPro" id="IPR013785">
    <property type="entry name" value="Aldolase_TIM"/>
</dbReference>
<protein>
    <submittedName>
        <fullName evidence="8">Putative Fructokinase</fullName>
        <ecNumber evidence="8">2.7.1.4</ecNumber>
    </submittedName>
</protein>
<keyword evidence="3" id="KW-0547">Nucleotide-binding</keyword>
<dbReference type="NCBIfam" id="TIGR04382">
    <property type="entry name" value="myo_inos_iolC_N"/>
    <property type="match status" value="1"/>
</dbReference>
<evidence type="ECO:0000256" key="4">
    <source>
        <dbReference type="ARBA" id="ARBA00022777"/>
    </source>
</evidence>
<accession>A0A0B6X5R0</accession>
<dbReference type="PANTHER" id="PTHR43085">
    <property type="entry name" value="HEXOKINASE FAMILY MEMBER"/>
    <property type="match status" value="1"/>
</dbReference>
<gene>
    <name evidence="8" type="ORF">XBW1_1518</name>
</gene>
<dbReference type="AlphaFoldDB" id="A0A0B6X5R0"/>
<feature type="domain" description="DUF2090" evidence="7">
    <location>
        <begin position="326"/>
        <end position="633"/>
    </location>
</feature>
<dbReference type="EC" id="2.7.1.4" evidence="8"/>
<dbReference type="Gene3D" id="3.40.1190.20">
    <property type="match status" value="1"/>
</dbReference>
<organism evidence="8 9">
    <name type="scientific">Xenorhabdus bovienii</name>
    <name type="common">Xenorhabdus nematophila subsp. bovienii</name>
    <dbReference type="NCBI Taxonomy" id="40576"/>
    <lineage>
        <taxon>Bacteria</taxon>
        <taxon>Pseudomonadati</taxon>
        <taxon>Pseudomonadota</taxon>
        <taxon>Gammaproteobacteria</taxon>
        <taxon>Enterobacterales</taxon>
        <taxon>Morganellaceae</taxon>
        <taxon>Xenorhabdus</taxon>
    </lineage>
</organism>
<dbReference type="RefSeq" id="WP_046336411.1">
    <property type="nucleotide sequence ID" value="NZ_CAWMEF010000001.1"/>
</dbReference>
<sequence length="634" mass="70740">MDQYKKFDVICMGRIAVDLYGQQIGTRLEDMGSFSKYLGGSSGNVAYGTARQGLKSSMLARVGDEHMGRFLREELQRVGCDTSHLITDKERLTALVLLGIKDNETFPLIFYRDNCADMAITRNDFSEDYIASARCLAITGTHLSHPQTRDAVLTALQYARRNGVKTAIDIDYRPVLWGLTSLGDGETRYIASEQVTVQLQEVLPQFDLIVGTEEEFHIAGGSTDTVEALRCVRALTEATLVCKRGALGCSVFNASIPDTLDEGITIQGVRVEVLNVLGAGDAFMSGLLRGYLNNESWEQACIYANACGALVVSRHGCAPAMPDKIELDNYLARAKDVLRPDLDVHLNHLHRISRRHKQWEELCVMAFDHRIQFVEMARKVNASLERIPQLKKLLFRASQEVIAEAHLEGQAGILCDSTFGQDVLNSATGKGLWIGRPIELPGSRPLCLEHGDIGSQLVSWPLEHIVKCLVFFHPEDNHPLRLEQEKTVQEVYAACCQSGHELLLEVILPSDMTHSDEFYLRALQRFYNLGIKPDWWKLPPMQSATWDQIEALVVQRDCYCRGVVILGLDASEAILKASFNAAAGKSIVKGFAVGRTLFGQPSLKWLAGEIDDQTLILQIKTNYHNLISYWRQRG</sequence>
<dbReference type="InterPro" id="IPR030830">
    <property type="entry name" value="Myo_inos_IolC"/>
</dbReference>
<evidence type="ECO:0000256" key="1">
    <source>
        <dbReference type="ARBA" id="ARBA00010688"/>
    </source>
</evidence>
<dbReference type="InterPro" id="IPR023314">
    <property type="entry name" value="Myo_inos_IolC-like_sf"/>
</dbReference>
<evidence type="ECO:0000313" key="8">
    <source>
        <dbReference type="EMBL" id="CDM88875.1"/>
    </source>
</evidence>
<dbReference type="EMBL" id="FO818637">
    <property type="protein sequence ID" value="CDM88875.1"/>
    <property type="molecule type" value="Genomic_DNA"/>
</dbReference>
<dbReference type="InterPro" id="IPR029056">
    <property type="entry name" value="Ribokinase-like"/>
</dbReference>
<evidence type="ECO:0000256" key="5">
    <source>
        <dbReference type="ARBA" id="ARBA00022840"/>
    </source>
</evidence>
<dbReference type="KEGG" id="xbv:XBW1_1518"/>
<reference evidence="8 9" key="1">
    <citation type="submission" date="2014-02" db="EMBL/GenBank/DDBJ databases">
        <authorList>
            <person name="Genoscope - CEA"/>
        </authorList>
    </citation>
    <scope>NUCLEOTIDE SEQUENCE [LARGE SCALE GENOMIC DNA]</scope>
    <source>
        <strain evidence="8 9">CS03</strain>
    </source>
</reference>
<evidence type="ECO:0000256" key="3">
    <source>
        <dbReference type="ARBA" id="ARBA00022741"/>
    </source>
</evidence>
<dbReference type="InterPro" id="IPR002173">
    <property type="entry name" value="Carboh/pur_kinase_PfkB_CS"/>
</dbReference>
<dbReference type="InterPro" id="IPR011611">
    <property type="entry name" value="PfkB_dom"/>
</dbReference>
<dbReference type="GO" id="GO:0008865">
    <property type="term" value="F:fructokinase activity"/>
    <property type="evidence" value="ECO:0007669"/>
    <property type="project" value="UniProtKB-EC"/>
</dbReference>
<keyword evidence="5" id="KW-0067">ATP-binding</keyword>
<proteinExistence type="inferred from homology"/>
<evidence type="ECO:0000259" key="7">
    <source>
        <dbReference type="Pfam" id="PF09863"/>
    </source>
</evidence>
<keyword evidence="2 8" id="KW-0808">Transferase</keyword>
<keyword evidence="4 8" id="KW-0418">Kinase</keyword>
<dbReference type="InterPro" id="IPR050306">
    <property type="entry name" value="PfkB_Carbo_kinase"/>
</dbReference>
<dbReference type="SUPFAM" id="SSF53613">
    <property type="entry name" value="Ribokinase-like"/>
    <property type="match status" value="1"/>
</dbReference>
<dbReference type="Gene3D" id="3.20.20.70">
    <property type="entry name" value="Aldolase class I"/>
    <property type="match status" value="1"/>
</dbReference>
<comment type="similarity">
    <text evidence="1">Belongs to the carbohydrate kinase PfkB family.</text>
</comment>
<dbReference type="InterPro" id="IPR018659">
    <property type="entry name" value="DUF2090"/>
</dbReference>
<dbReference type="Proteomes" id="UP000032930">
    <property type="component" value="Chromosome"/>
</dbReference>
<dbReference type="PROSITE" id="PS00584">
    <property type="entry name" value="PFKB_KINASES_2"/>
    <property type="match status" value="1"/>
</dbReference>
<evidence type="ECO:0000259" key="6">
    <source>
        <dbReference type="Pfam" id="PF00294"/>
    </source>
</evidence>
<dbReference type="GO" id="GO:0005524">
    <property type="term" value="F:ATP binding"/>
    <property type="evidence" value="ECO:0007669"/>
    <property type="project" value="UniProtKB-KW"/>
</dbReference>
<name>A0A0B6X5R0_XENBV</name>
<feature type="domain" description="Carbohydrate kinase PfkB" evidence="6">
    <location>
        <begin position="8"/>
        <end position="323"/>
    </location>
</feature>
<dbReference type="Gene3D" id="2.20.150.10">
    <property type="entry name" value="putative 5-dehydro-2- deoxygluconokinase"/>
    <property type="match status" value="1"/>
</dbReference>
<evidence type="ECO:0000313" key="9">
    <source>
        <dbReference type="Proteomes" id="UP000032930"/>
    </source>
</evidence>
<dbReference type="Pfam" id="PF00294">
    <property type="entry name" value="PfkB"/>
    <property type="match status" value="1"/>
</dbReference>